<feature type="chain" id="PRO_5026398825" description="Type 3 secretion system secretin" evidence="9">
    <location>
        <begin position="25"/>
        <end position="602"/>
    </location>
</feature>
<dbReference type="EMBL" id="JAZHGA010000007">
    <property type="protein sequence ID" value="MEM5340309.1"/>
    <property type="molecule type" value="Genomic_DNA"/>
</dbReference>
<comment type="caution">
    <text evidence="15">The sequence shown here is derived from an EMBL/GenBank/DDBJ whole genome shotgun (WGS) entry which is preliminary data.</text>
</comment>
<dbReference type="InterPro" id="IPR038591">
    <property type="entry name" value="NolW-like_sf"/>
</dbReference>
<keyword evidence="7 9" id="KW-0472">Membrane</keyword>
<feature type="signal peptide" evidence="9">
    <location>
        <begin position="1"/>
        <end position="24"/>
    </location>
</feature>
<dbReference type="Pfam" id="PF03958">
    <property type="entry name" value="Secretin_N"/>
    <property type="match status" value="2"/>
</dbReference>
<organism evidence="15 16">
    <name type="scientific">Paraburkholderia azotifigens</name>
    <dbReference type="NCBI Taxonomy" id="2057004"/>
    <lineage>
        <taxon>Bacteria</taxon>
        <taxon>Pseudomonadati</taxon>
        <taxon>Pseudomonadota</taxon>
        <taxon>Betaproteobacteria</taxon>
        <taxon>Burkholderiales</taxon>
        <taxon>Burkholderiaceae</taxon>
        <taxon>Paraburkholderia</taxon>
    </lineage>
</organism>
<evidence type="ECO:0000313" key="14">
    <source>
        <dbReference type="EMBL" id="MEM5340309.1"/>
    </source>
</evidence>
<dbReference type="Gene3D" id="3.30.1370.120">
    <property type="match status" value="2"/>
</dbReference>
<dbReference type="Proteomes" id="UP001481677">
    <property type="component" value="Unassembled WGS sequence"/>
</dbReference>
<dbReference type="GO" id="GO:0030254">
    <property type="term" value="P:protein secretion by the type III secretion system"/>
    <property type="evidence" value="ECO:0007669"/>
    <property type="project" value="UniProtKB-UniRule"/>
</dbReference>
<dbReference type="PANTHER" id="PTHR30332:SF5">
    <property type="entry name" value="SPI-1 TYPE 3 SECRETION SYSTEM SECRETIN"/>
    <property type="match status" value="1"/>
</dbReference>
<feature type="domain" description="Type II/III secretion system secretin-like" evidence="12">
    <location>
        <begin position="443"/>
        <end position="601"/>
    </location>
</feature>
<evidence type="ECO:0000256" key="4">
    <source>
        <dbReference type="ARBA" id="ARBA00022729"/>
    </source>
</evidence>
<name>A0A5C6V850_9BURK</name>
<dbReference type="InterPro" id="IPR003522">
    <property type="entry name" value="T3SS_OM_pore_YscC"/>
</dbReference>
<dbReference type="RefSeq" id="WP_147237489.1">
    <property type="nucleotide sequence ID" value="NZ_JAZHFZ010000006.1"/>
</dbReference>
<evidence type="ECO:0000259" key="13">
    <source>
        <dbReference type="Pfam" id="PF03958"/>
    </source>
</evidence>
<dbReference type="InterPro" id="IPR004845">
    <property type="entry name" value="T2SS_GspD_CS"/>
</dbReference>
<keyword evidence="3 9" id="KW-0813">Transport</keyword>
<keyword evidence="6 9" id="KW-0811">Translocation</keyword>
<evidence type="ECO:0000256" key="8">
    <source>
        <dbReference type="ARBA" id="ARBA00023237"/>
    </source>
</evidence>
<dbReference type="PRINTS" id="PR01337">
    <property type="entry name" value="TYPE3OMGPROT"/>
</dbReference>
<comment type="subunit">
    <text evidence="9">The core secretion machinery of the T3SS is composed of approximately 20 different proteins, including cytoplasmic components, a base, an export apparatus and a needle. This subunit is part of the base, which anchors the injectisome in the bacterial cell envelope. Forms a stable homooligomeric complex.</text>
</comment>
<dbReference type="GO" id="GO:0015627">
    <property type="term" value="C:type II protein secretion system complex"/>
    <property type="evidence" value="ECO:0007669"/>
    <property type="project" value="TreeGrafter"/>
</dbReference>
<evidence type="ECO:0000256" key="5">
    <source>
        <dbReference type="ARBA" id="ARBA00022927"/>
    </source>
</evidence>
<protein>
    <recommendedName>
        <fullName evidence="9">Type 3 secretion system secretin</fullName>
        <shortName evidence="9">T3SS secretin</shortName>
    </recommendedName>
</protein>
<keyword evidence="8 9" id="KW-0998">Cell outer membrane</keyword>
<dbReference type="Gene3D" id="3.55.50.30">
    <property type="match status" value="1"/>
</dbReference>
<reference evidence="15 16" key="1">
    <citation type="journal article" date="2018" name="Int. J. Syst. Evol. Microbiol.">
        <title>Paraburkholderia azotifigens sp. nov., a nitrogen-fixing bacterium isolated from paddy soil.</title>
        <authorList>
            <person name="Choi G.M."/>
            <person name="Im W.T."/>
        </authorList>
    </citation>
    <scope>NUCLEOTIDE SEQUENCE [LARGE SCALE GENOMIC DNA]</scope>
    <source>
        <strain evidence="15 16">NF 2-5-3</strain>
    </source>
</reference>
<dbReference type="NCBIfam" id="TIGR02516">
    <property type="entry name" value="type_III_yscC"/>
    <property type="match status" value="1"/>
</dbReference>
<dbReference type="GO" id="GO:0009279">
    <property type="term" value="C:cell outer membrane"/>
    <property type="evidence" value="ECO:0007669"/>
    <property type="project" value="UniProtKB-SubCell"/>
</dbReference>
<gene>
    <name evidence="9 14" type="primary">sctC</name>
    <name evidence="15" type="ORF">FRZ40_36925</name>
    <name evidence="14" type="ORF">V4C56_11795</name>
</gene>
<feature type="region of interest" description="Disordered" evidence="11">
    <location>
        <begin position="240"/>
        <end position="259"/>
    </location>
</feature>
<evidence type="ECO:0000256" key="2">
    <source>
        <dbReference type="ARBA" id="ARBA00007032"/>
    </source>
</evidence>
<dbReference type="GO" id="GO:0030257">
    <property type="term" value="C:type III protein secretion system complex"/>
    <property type="evidence" value="ECO:0007669"/>
    <property type="project" value="UniProtKB-UniRule"/>
</dbReference>
<evidence type="ECO:0000256" key="10">
    <source>
        <dbReference type="RuleBase" id="RU004004"/>
    </source>
</evidence>
<reference evidence="15" key="2">
    <citation type="submission" date="2019-08" db="EMBL/GenBank/DDBJ databases">
        <authorList>
            <person name="Im W.-T."/>
        </authorList>
    </citation>
    <scope>NUCLEOTIDE SEQUENCE</scope>
    <source>
        <strain evidence="15">NF 2-5-3</strain>
    </source>
</reference>
<evidence type="ECO:0000256" key="3">
    <source>
        <dbReference type="ARBA" id="ARBA00022448"/>
    </source>
</evidence>
<evidence type="ECO:0000256" key="7">
    <source>
        <dbReference type="ARBA" id="ARBA00023136"/>
    </source>
</evidence>
<dbReference type="AlphaFoldDB" id="A0A5C6V850"/>
<comment type="function">
    <text evidence="9">Component of the type III secretion system (T3SS), also called injectisome, which is used to inject bacterial effector proteins into eukaryotic host cells. Forms a ring-shaped multimeric structure with an apparent central pore in the outer membrane.</text>
</comment>
<keyword evidence="4 9" id="KW-0732">Signal</keyword>
<dbReference type="HAMAP" id="MF_02219">
    <property type="entry name" value="Type_III_secretin"/>
    <property type="match status" value="1"/>
</dbReference>
<dbReference type="InterPro" id="IPR004846">
    <property type="entry name" value="T2SS/T3SS_dom"/>
</dbReference>
<evidence type="ECO:0000259" key="12">
    <source>
        <dbReference type="Pfam" id="PF00263"/>
    </source>
</evidence>
<comment type="similarity">
    <text evidence="2 9">Belongs to the bacterial secretin family. T3SS SctC subfamily.</text>
</comment>
<evidence type="ECO:0000313" key="17">
    <source>
        <dbReference type="Proteomes" id="UP001481677"/>
    </source>
</evidence>
<dbReference type="Proteomes" id="UP000321776">
    <property type="component" value="Unassembled WGS sequence"/>
</dbReference>
<sequence length="602" mass="63479" precursor="true">MKLTFRRRAIAAALLMMGLSTGQAAPISWRPGEVHISVESRDLKDVLRDFAASQGIIATIAPNVQGTVSGRFDLPPRRFIDTMAATFGFVWFYDGSVLSISTADDVTTKVIKLDFAGTQSLRATLKQIGLDTDRFPIVYDPEQGVALITGPHRLIQLVDEVAARLDQNANRRTGSEVRAYPLRYGWAADHTITVNGKTQVVPGVAHVLASLYHPERDSDQQGTSRGTADGTANLQQVSPYADVQGGTSGGSPYNSNGVNPPLPDVFAGVAAAGGGPVGALPGGGYGGTAGGTSGGAAGSGQGGGRAATAAVPDGAGSLPVIQADARTNSVLIRDLPDRVGQYEQLIDRLDVKRRMVEIEAHIIEIDDGALKQLGVDWHAHSSHFDFQTGSGSANANNFNGTVSPTFSSLDTAGNLVATATPTGGSLTAVVGDAGRYLLTRIDALEQTNLARIDASPKVATLDNVEAVMNNKTQFFIPVSGFTSSNLFSVQVGNTLRVLPMVVDANGTQQIKLQVHVEDGQPTGNSVKDIPEIRTSEINTEAVVSEGQSLLIAGYRVDNDSNLNTGVPVLSKIPVLGALFRSRTHQSSHMERLVLLTPRVIEF</sequence>
<dbReference type="InterPro" id="IPR005644">
    <property type="entry name" value="NolW-like"/>
</dbReference>
<keyword evidence="5 9" id="KW-0653">Protein transport</keyword>
<dbReference type="EMBL" id="VOQS01000005">
    <property type="protein sequence ID" value="TXC79905.1"/>
    <property type="molecule type" value="Genomic_DNA"/>
</dbReference>
<proteinExistence type="inferred from homology"/>
<evidence type="ECO:0000313" key="15">
    <source>
        <dbReference type="EMBL" id="TXC79905.1"/>
    </source>
</evidence>
<dbReference type="InterPro" id="IPR050810">
    <property type="entry name" value="Bact_Secretion_Sys_Channel"/>
</dbReference>
<evidence type="ECO:0000313" key="16">
    <source>
        <dbReference type="Proteomes" id="UP000321776"/>
    </source>
</evidence>
<feature type="domain" description="NolW-like" evidence="13">
    <location>
        <begin position="177"/>
        <end position="354"/>
    </location>
</feature>
<dbReference type="Pfam" id="PF00263">
    <property type="entry name" value="Secretin"/>
    <property type="match status" value="1"/>
</dbReference>
<accession>A0A5C6V850</accession>
<evidence type="ECO:0000256" key="11">
    <source>
        <dbReference type="SAM" id="MobiDB-lite"/>
    </source>
</evidence>
<evidence type="ECO:0000256" key="6">
    <source>
        <dbReference type="ARBA" id="ARBA00023010"/>
    </source>
</evidence>
<reference evidence="14 17" key="3">
    <citation type="submission" date="2024-01" db="EMBL/GenBank/DDBJ databases">
        <title>The diversity of rhizobia nodulating Mimosa spp. in eleven states of Brazil covering several biomes is determined by host plant, location, and edaphic factors.</title>
        <authorList>
            <person name="Rouws L."/>
            <person name="Barauna A."/>
            <person name="Beukes C."/>
            <person name="De Faria S.M."/>
            <person name="Gross E."/>
            <person name="Dos Reis Junior F.B."/>
            <person name="Simon M."/>
            <person name="Maluk M."/>
            <person name="Odee D.W."/>
            <person name="Kenicer G."/>
            <person name="Young J.P.W."/>
            <person name="Reis V.M."/>
            <person name="Zilli J."/>
            <person name="James E.K."/>
        </authorList>
    </citation>
    <scope>NUCLEOTIDE SEQUENCE [LARGE SCALE GENOMIC DNA]</scope>
    <source>
        <strain evidence="14 17">JPY530</strain>
    </source>
</reference>
<feature type="domain" description="NolW-like" evidence="13">
    <location>
        <begin position="108"/>
        <end position="169"/>
    </location>
</feature>
<dbReference type="PANTHER" id="PTHR30332">
    <property type="entry name" value="PROBABLE GENERAL SECRETION PATHWAY PROTEIN D"/>
    <property type="match status" value="1"/>
</dbReference>
<dbReference type="PROSITE" id="PS00875">
    <property type="entry name" value="T2SP_D"/>
    <property type="match status" value="1"/>
</dbReference>
<comment type="subcellular location">
    <subcellularLocation>
        <location evidence="1 9 10">Cell outer membrane</location>
    </subcellularLocation>
</comment>
<evidence type="ECO:0000256" key="1">
    <source>
        <dbReference type="ARBA" id="ARBA00004442"/>
    </source>
</evidence>
<keyword evidence="17" id="KW-1185">Reference proteome</keyword>
<evidence type="ECO:0000256" key="9">
    <source>
        <dbReference type="HAMAP-Rule" id="MF_02219"/>
    </source>
</evidence>